<protein>
    <submittedName>
        <fullName evidence="5">Truncated possibly inactive lysyl-tRNA synthetase</fullName>
    </submittedName>
</protein>
<dbReference type="Gene3D" id="3.30.930.10">
    <property type="entry name" value="Bira Bifunctional Protein, Domain 2"/>
    <property type="match status" value="1"/>
</dbReference>
<feature type="domain" description="Aminoacyl-transfer RNA synthetases class-II family profile" evidence="4">
    <location>
        <begin position="21"/>
        <end position="346"/>
    </location>
</feature>
<evidence type="ECO:0000256" key="2">
    <source>
        <dbReference type="ARBA" id="ARBA00022741"/>
    </source>
</evidence>
<dbReference type="GO" id="GO:0000049">
    <property type="term" value="F:tRNA binding"/>
    <property type="evidence" value="ECO:0007669"/>
    <property type="project" value="TreeGrafter"/>
</dbReference>
<evidence type="ECO:0000256" key="1">
    <source>
        <dbReference type="ARBA" id="ARBA00022598"/>
    </source>
</evidence>
<evidence type="ECO:0000256" key="3">
    <source>
        <dbReference type="ARBA" id="ARBA00022840"/>
    </source>
</evidence>
<evidence type="ECO:0000259" key="4">
    <source>
        <dbReference type="PROSITE" id="PS50862"/>
    </source>
</evidence>
<sequence length="348" mass="38616">MTESWWTPERLAARLPNLETRARVLRALRAHFEAWGFAEVETPILQVCPGMEPHLRVFDTMLEDAFGDACARRYLHTSPEFAMKKLLVAGVPKLFQFARVFRNGETSPTHHPEFTMLEWYRAGADYAALMDDCAALLADAAAAAGREEAAFRGVRCSLVAPPERLSVAEAFARHAGIDLMAVLADQDAAEPDPAPLAAEARRVGISVSPSDRWEDVFFKVMLDRVEPNLGRGRPTVLFDYPVCQAALSRRKPGEPRLAERFELYVAGVELANGFSELTDAAEQERRFRADAALKRRLYATEVPIDRDFLDALAFGMPESAGIAMGFDRLAMLCCGADDVESVLWAPVR</sequence>
<dbReference type="InterPro" id="IPR004364">
    <property type="entry name" value="Aa-tRNA-synt_II"/>
</dbReference>
<dbReference type="Pfam" id="PF00152">
    <property type="entry name" value="tRNA-synt_2"/>
    <property type="match status" value="1"/>
</dbReference>
<dbReference type="InterPro" id="IPR006195">
    <property type="entry name" value="aa-tRNA-synth_II"/>
</dbReference>
<dbReference type="SUPFAM" id="SSF55681">
    <property type="entry name" value="Class II aaRS and biotin synthetases"/>
    <property type="match status" value="1"/>
</dbReference>
<dbReference type="EMBL" id="FLUO01000001">
    <property type="protein sequence ID" value="SBV97739.1"/>
    <property type="molecule type" value="Genomic_DNA"/>
</dbReference>
<accession>A0A212JE88</accession>
<dbReference type="NCBIfam" id="TIGR00462">
    <property type="entry name" value="genX"/>
    <property type="match status" value="1"/>
</dbReference>
<dbReference type="PANTHER" id="PTHR42918">
    <property type="entry name" value="LYSYL-TRNA SYNTHETASE"/>
    <property type="match status" value="1"/>
</dbReference>
<keyword evidence="2" id="KW-0547">Nucleotide-binding</keyword>
<dbReference type="InterPro" id="IPR045864">
    <property type="entry name" value="aa-tRNA-synth_II/BPL/LPL"/>
</dbReference>
<proteinExistence type="predicted"/>
<gene>
    <name evidence="5" type="ORF">KL86APRO_10924</name>
</gene>
<dbReference type="PRINTS" id="PR00982">
    <property type="entry name" value="TRNASYNTHLYS"/>
</dbReference>
<dbReference type="GO" id="GO:0005829">
    <property type="term" value="C:cytosol"/>
    <property type="evidence" value="ECO:0007669"/>
    <property type="project" value="TreeGrafter"/>
</dbReference>
<name>A0A212JE88_9PROT</name>
<dbReference type="NCBIfam" id="NF006828">
    <property type="entry name" value="PRK09350.1"/>
    <property type="match status" value="1"/>
</dbReference>
<keyword evidence="1" id="KW-0436">Ligase</keyword>
<dbReference type="InterPro" id="IPR004525">
    <property type="entry name" value="EpmA"/>
</dbReference>
<dbReference type="InterPro" id="IPR018149">
    <property type="entry name" value="Lys-tRNA-synth_II_C"/>
</dbReference>
<keyword evidence="3" id="KW-0067">ATP-binding</keyword>
<dbReference type="PANTHER" id="PTHR42918:SF6">
    <property type="entry name" value="ELONGATION FACTOR P--(R)-BETA-LYSINE LIGASE"/>
    <property type="match status" value="1"/>
</dbReference>
<dbReference type="GO" id="GO:0004824">
    <property type="term" value="F:lysine-tRNA ligase activity"/>
    <property type="evidence" value="ECO:0007669"/>
    <property type="project" value="InterPro"/>
</dbReference>
<reference evidence="5" key="1">
    <citation type="submission" date="2016-04" db="EMBL/GenBank/DDBJ databases">
        <authorList>
            <person name="Evans L.H."/>
            <person name="Alamgir A."/>
            <person name="Owens N."/>
            <person name="Weber N.D."/>
            <person name="Virtaneva K."/>
            <person name="Barbian K."/>
            <person name="Babar A."/>
            <person name="Rosenke K."/>
        </authorList>
    </citation>
    <scope>NUCLEOTIDE SEQUENCE</scope>
    <source>
        <strain evidence="5">86</strain>
    </source>
</reference>
<dbReference type="AlphaFoldDB" id="A0A212JE88"/>
<keyword evidence="5" id="KW-0030">Aminoacyl-tRNA synthetase</keyword>
<organism evidence="5">
    <name type="scientific">uncultured Alphaproteobacteria bacterium</name>
    <dbReference type="NCBI Taxonomy" id="91750"/>
    <lineage>
        <taxon>Bacteria</taxon>
        <taxon>Pseudomonadati</taxon>
        <taxon>Pseudomonadota</taxon>
        <taxon>Alphaproteobacteria</taxon>
        <taxon>environmental samples</taxon>
    </lineage>
</organism>
<dbReference type="PROSITE" id="PS50862">
    <property type="entry name" value="AA_TRNA_LIGASE_II"/>
    <property type="match status" value="1"/>
</dbReference>
<dbReference type="GO" id="GO:0006430">
    <property type="term" value="P:lysyl-tRNA aminoacylation"/>
    <property type="evidence" value="ECO:0007669"/>
    <property type="project" value="InterPro"/>
</dbReference>
<evidence type="ECO:0000313" key="5">
    <source>
        <dbReference type="EMBL" id="SBV97739.1"/>
    </source>
</evidence>
<dbReference type="GO" id="GO:0005524">
    <property type="term" value="F:ATP binding"/>
    <property type="evidence" value="ECO:0007669"/>
    <property type="project" value="UniProtKB-KW"/>
</dbReference>